<evidence type="ECO:0000313" key="5">
    <source>
        <dbReference type="Proteomes" id="UP000199564"/>
    </source>
</evidence>
<evidence type="ECO:0000256" key="1">
    <source>
        <dbReference type="SAM" id="Phobius"/>
    </source>
</evidence>
<keyword evidence="5" id="KW-1185">Reference proteome</keyword>
<feature type="domain" description="Cytochrome C Planctomycete-type" evidence="2">
    <location>
        <begin position="197"/>
        <end position="255"/>
    </location>
</feature>
<feature type="transmembrane region" description="Helical" evidence="1">
    <location>
        <begin position="136"/>
        <end position="156"/>
    </location>
</feature>
<dbReference type="Gene3D" id="3.80.10.10">
    <property type="entry name" value="Ribonuclease Inhibitor"/>
    <property type="match status" value="1"/>
</dbReference>
<evidence type="ECO:0000259" key="3">
    <source>
        <dbReference type="Pfam" id="PF09990"/>
    </source>
</evidence>
<gene>
    <name evidence="4" type="ORF">SAMN04488519_110116</name>
</gene>
<protein>
    <submittedName>
        <fullName evidence="4">Uncharacterized membrane protein</fullName>
    </submittedName>
</protein>
<sequence>MREKSTLRNLLENCLFVWLGLSIVLSLAPESTEFPSIFQVIGRSHPLLLHFPIVLLLAGIIFFIVPSLRENNEVKNIGELIFLAGANFAGITVVAGLILAKEDYEGESLNWHQWAGFLVFAFSIFIYFFRNISSKTIGFSAVILAIGVILTGHWGANLTHGEDFLLAPLNPEESQFPTLAEAEVFRDIVQPILEAKCVTCHREGKIKGELRLDHLEGIQKGGKTGPFALAGDLENSMMVQRISLPMDAKEHMPPKNKAQLSEEELSILKEWVANGAKFDQKMEELEKESKLYQFASLRFQPERRYEFEAASPETVKELNNFYRTVMPLYPESPALAVSYFGIAAFDPASLNDLKKVKTQVVELSLNKMPLENLDLGFLEDFNNLEKLSLNFSGLSSQQITQLGKLSSLQELALSGNNLQQESVKILSQMNNLKKLFLWQTGLSDSQKNELKKNLPTTRIDFGFDGKGIIYELNPPKISQAKTLFKDSLELVLSHPIPVAEIRYTLDGTEPDSLNSHIYSQSIWINQSGKIKAKVFAPDWKSSPTVSSVFMKSGLSPSDSKLLNAPNPRYQAQGANTLFDQIKGKNNHTSGEWLGYSEQAFEAEFEIPENQNVESLGLSLLYHESAYIFPPTQVEIFSWEDGSWKSIIRDQPKQSEKIGEIRSELLQYKIQGNSPQKIKVKLNPISSLPAWHPGAGAKGWVFIDEILLN</sequence>
<feature type="transmembrane region" description="Helical" evidence="1">
    <location>
        <begin position="80"/>
        <end position="99"/>
    </location>
</feature>
<dbReference type="Proteomes" id="UP000199564">
    <property type="component" value="Unassembled WGS sequence"/>
</dbReference>
<reference evidence="5" key="1">
    <citation type="submission" date="2016-10" db="EMBL/GenBank/DDBJ databases">
        <authorList>
            <person name="Varghese N."/>
            <person name="Submissions S."/>
        </authorList>
    </citation>
    <scope>NUCLEOTIDE SEQUENCE [LARGE SCALE GENOMIC DNA]</scope>
    <source>
        <strain evidence="5">DSM 15282</strain>
    </source>
</reference>
<evidence type="ECO:0000259" key="2">
    <source>
        <dbReference type="Pfam" id="PF07635"/>
    </source>
</evidence>
<dbReference type="Pfam" id="PF09990">
    <property type="entry name" value="DUF2231"/>
    <property type="match status" value="1"/>
</dbReference>
<accession>A0A1I5IXS7</accession>
<dbReference type="PANTHER" id="PTHR35889">
    <property type="entry name" value="CYCLOINULO-OLIGOSACCHARIDE FRUCTANOTRANSFERASE-RELATED"/>
    <property type="match status" value="1"/>
</dbReference>
<keyword evidence="1" id="KW-1133">Transmembrane helix</keyword>
<feature type="domain" description="DUF2231" evidence="3">
    <location>
        <begin position="45"/>
        <end position="158"/>
    </location>
</feature>
<dbReference type="EMBL" id="FOVW01000010">
    <property type="protein sequence ID" value="SFO65365.1"/>
    <property type="molecule type" value="Genomic_DNA"/>
</dbReference>
<dbReference type="Pfam" id="PF13287">
    <property type="entry name" value="Fn3_assoc"/>
    <property type="match status" value="1"/>
</dbReference>
<dbReference type="SUPFAM" id="SSF52047">
    <property type="entry name" value="RNI-like"/>
    <property type="match status" value="1"/>
</dbReference>
<feature type="transmembrane region" description="Helical" evidence="1">
    <location>
        <begin position="48"/>
        <end position="68"/>
    </location>
</feature>
<dbReference type="InterPro" id="IPR011429">
    <property type="entry name" value="Cyt_c_Planctomycete-type"/>
</dbReference>
<keyword evidence="1" id="KW-0812">Transmembrane</keyword>
<dbReference type="STRING" id="226506.SAMN04488519_110116"/>
<dbReference type="InterPro" id="IPR026876">
    <property type="entry name" value="Fn3_assoc_repeat"/>
</dbReference>
<dbReference type="PANTHER" id="PTHR35889:SF3">
    <property type="entry name" value="F-BOX DOMAIN-CONTAINING PROTEIN"/>
    <property type="match status" value="1"/>
</dbReference>
<keyword evidence="1" id="KW-0472">Membrane</keyword>
<feature type="transmembrane region" description="Helical" evidence="1">
    <location>
        <begin position="10"/>
        <end position="28"/>
    </location>
</feature>
<dbReference type="InterPro" id="IPR032675">
    <property type="entry name" value="LRR_dom_sf"/>
</dbReference>
<feature type="transmembrane region" description="Helical" evidence="1">
    <location>
        <begin position="111"/>
        <end position="129"/>
    </location>
</feature>
<proteinExistence type="predicted"/>
<dbReference type="RefSeq" id="WP_091655232.1">
    <property type="nucleotide sequence ID" value="NZ_FOVW01000010.1"/>
</dbReference>
<dbReference type="AlphaFoldDB" id="A0A1I5IXS7"/>
<dbReference type="InterPro" id="IPR019251">
    <property type="entry name" value="DUF2231_TM"/>
</dbReference>
<evidence type="ECO:0000313" key="4">
    <source>
        <dbReference type="EMBL" id="SFO65365.1"/>
    </source>
</evidence>
<name>A0A1I5IXS7_9BACT</name>
<dbReference type="Pfam" id="PF07635">
    <property type="entry name" value="PSCyt1"/>
    <property type="match status" value="1"/>
</dbReference>
<organism evidence="4 5">
    <name type="scientific">Algoriphagus ornithinivorans</name>
    <dbReference type="NCBI Taxonomy" id="226506"/>
    <lineage>
        <taxon>Bacteria</taxon>
        <taxon>Pseudomonadati</taxon>
        <taxon>Bacteroidota</taxon>
        <taxon>Cytophagia</taxon>
        <taxon>Cytophagales</taxon>
        <taxon>Cyclobacteriaceae</taxon>
        <taxon>Algoriphagus</taxon>
    </lineage>
</organism>